<keyword evidence="1" id="KW-1133">Transmembrane helix</keyword>
<evidence type="ECO:0000313" key="2">
    <source>
        <dbReference type="EMBL" id="MBW7477063.1"/>
    </source>
</evidence>
<evidence type="ECO:0000256" key="1">
    <source>
        <dbReference type="SAM" id="Phobius"/>
    </source>
</evidence>
<feature type="transmembrane region" description="Helical" evidence="1">
    <location>
        <begin position="29"/>
        <end position="50"/>
    </location>
</feature>
<dbReference type="Proteomes" id="UP000812277">
    <property type="component" value="Unassembled WGS sequence"/>
</dbReference>
<dbReference type="EMBL" id="JAHZIJ010000019">
    <property type="protein sequence ID" value="MBW7477063.1"/>
    <property type="molecule type" value="Genomic_DNA"/>
</dbReference>
<comment type="caution">
    <text evidence="2">The sequence shown here is derived from an EMBL/GenBank/DDBJ whole genome shotgun (WGS) entry which is preliminary data.</text>
</comment>
<dbReference type="RefSeq" id="WP_219874309.1">
    <property type="nucleotide sequence ID" value="NZ_JAHZIJ010000019.1"/>
</dbReference>
<evidence type="ECO:0000313" key="3">
    <source>
        <dbReference type="Proteomes" id="UP000812277"/>
    </source>
</evidence>
<name>A0ABS7DAU2_9BACL</name>
<proteinExistence type="predicted"/>
<gene>
    <name evidence="2" type="ORF">K0T92_20300</name>
</gene>
<organism evidence="2 3">
    <name type="scientific">Paenibacillus oenotherae</name>
    <dbReference type="NCBI Taxonomy" id="1435645"/>
    <lineage>
        <taxon>Bacteria</taxon>
        <taxon>Bacillati</taxon>
        <taxon>Bacillota</taxon>
        <taxon>Bacilli</taxon>
        <taxon>Bacillales</taxon>
        <taxon>Paenibacillaceae</taxon>
        <taxon>Paenibacillus</taxon>
    </lineage>
</organism>
<sequence length="74" mass="8017">MKWLAAAGLCLVTGLIIWGEYRSAKERKARLAVAFIACSALVLALILIIHPELPGPTEFMNLIVGGLSRRLGLE</sequence>
<accession>A0ABS7DAU2</accession>
<protein>
    <submittedName>
        <fullName evidence="2">Uncharacterized protein</fullName>
    </submittedName>
</protein>
<keyword evidence="3" id="KW-1185">Reference proteome</keyword>
<reference evidence="2 3" key="1">
    <citation type="submission" date="2021-07" db="EMBL/GenBank/DDBJ databases">
        <title>Paenibacillus radiodurans sp. nov., isolated from the southeastern edge of Tengger Desert.</title>
        <authorList>
            <person name="Zhang G."/>
        </authorList>
    </citation>
    <scope>NUCLEOTIDE SEQUENCE [LARGE SCALE GENOMIC DNA]</scope>
    <source>
        <strain evidence="2 3">DT7-4</strain>
    </source>
</reference>
<keyword evidence="1" id="KW-0812">Transmembrane</keyword>
<keyword evidence="1" id="KW-0472">Membrane</keyword>